<dbReference type="Proteomes" id="UP000469424">
    <property type="component" value="Unassembled WGS sequence"/>
</dbReference>
<evidence type="ECO:0000256" key="6">
    <source>
        <dbReference type="ARBA" id="ARBA00022839"/>
    </source>
</evidence>
<dbReference type="Pfam" id="PF00580">
    <property type="entry name" value="UvrD-helicase"/>
    <property type="match status" value="1"/>
</dbReference>
<evidence type="ECO:0000256" key="7">
    <source>
        <dbReference type="ARBA" id="ARBA00022840"/>
    </source>
</evidence>
<evidence type="ECO:0000256" key="9">
    <source>
        <dbReference type="ARBA" id="ARBA00023204"/>
    </source>
</evidence>
<dbReference type="PANTHER" id="PTHR11070">
    <property type="entry name" value="UVRD / RECB / PCRA DNA HELICASE FAMILY MEMBER"/>
    <property type="match status" value="1"/>
</dbReference>
<feature type="coiled-coil region" evidence="15">
    <location>
        <begin position="224"/>
        <end position="270"/>
    </location>
</feature>
<dbReference type="SUPFAM" id="SSF52980">
    <property type="entry name" value="Restriction endonuclease-like"/>
    <property type="match status" value="1"/>
</dbReference>
<dbReference type="PROSITE" id="PS51198">
    <property type="entry name" value="UVRD_HELICASE_ATP_BIND"/>
    <property type="match status" value="1"/>
</dbReference>
<gene>
    <name evidence="18" type="primary">addA</name>
    <name evidence="18" type="ORF">FYJ65_08090</name>
</gene>
<dbReference type="InterPro" id="IPR014152">
    <property type="entry name" value="AddA"/>
</dbReference>
<dbReference type="GO" id="GO:0033202">
    <property type="term" value="C:DNA helicase complex"/>
    <property type="evidence" value="ECO:0007669"/>
    <property type="project" value="TreeGrafter"/>
</dbReference>
<dbReference type="Pfam" id="PF12705">
    <property type="entry name" value="PDDEXK_1"/>
    <property type="match status" value="1"/>
</dbReference>
<evidence type="ECO:0000256" key="2">
    <source>
        <dbReference type="ARBA" id="ARBA00022741"/>
    </source>
</evidence>
<evidence type="ECO:0000313" key="19">
    <source>
        <dbReference type="Proteomes" id="UP000469424"/>
    </source>
</evidence>
<dbReference type="CDD" id="cd17932">
    <property type="entry name" value="DEXQc_UvrD"/>
    <property type="match status" value="2"/>
</dbReference>
<dbReference type="InterPro" id="IPR014016">
    <property type="entry name" value="UvrD-like_ATP-bd"/>
</dbReference>
<sequence length="1164" mass="134734">MGVHFTEDQQRAIDTLDKSILVSAAAGSGKTAVLVERIIHIILEGKANVDEMLVVTFTNAAAAEMKLKLTRAIRQHMKDVPESAPVMNRQLNRMYRSYISTFHSFALRVIREFFYKIDREPTFRICDETQSQLLQMEAMDELFEECFENDGYIEGGSFRDFLEHYSSDRNETALMNEMMDTYAKLRSLPNYFRWAFEKAEMLRFPESGSMADSPVYQMLLARGKTELDEALKDCEKLIDMLDRNGIASLVAIANKDYEQLEELRDSLEHADGPDASAWGAVKFATFRVKKEEKDEYADIKEYCTDLRDRYKKRIKDFKNKFMDPSPETRFREMDAAYEYTVYYLKLLQEFEKRFDAKKQASDLVDFSDIEHITVRILEDPEVSDTLRKRFRFIFIDEYQDTNKLQEYLISKIARPDNLFKVGDVKQSIYGFRQSDPKIFMDTRREYEKEENTDSMVIDLNKNFRSNGATIQYINDVFEGIMPGYDDNAKLYQGLKGDDRFNLKSEAHILLEEDNGAADEPVEVDDDGEPIPKLEAEAAYIAKLVNGIIGTTFYDGKQGVRRTATPRDIVILCRSTSRSADVFYKAMLEQDIPAHVNDDQGYFDTVEIHQAMALLKLLDNGHQDVPLIGILRSEIFGFSPEELAKVRIAYKENGQRGAYYKAFEYCLKNPEALADDALYEKLRQAEEKLEEWRYLSNKMPLDEYIWYVLTESGYYLYAGAMYGGRQRQANLRILAEKARGYQENGVASLNGFIRYVDILRKQNVKTGQAAMISEDADVVRIMTIHKSKGLEFPFVIVAGMGKQLRGDNLGKGFMFDSDMGVSLSYVNRKDKFWRATLLQNLIMEKKRDEGFQEELRVLYVALTRAREKLILVGTAKSPEKLERGLPGKSSYYEVIKEKLFIPSVEYRFAPFPKQLLTRKRNLFEEFQKERDRFRGDTKAEQAAELVAQRLDYEYPDARGLSTKAKYTVSEIRTLREDSFRKRRIDLEEPEFQKSGKITGAEIGTGYHRIMERLDFRKAFADGVVDEEYIRQVGESLMDKGAISPEIFEALDLNMIKKFFATDIGRRASEAAGRNRLWKEKPFTLRTEVEDQSVLVQGVIDCYFREGDHIILVDYKSNRGSEEESKMKEMYQEQIRLYRIALEQAAGLPVTEAYLYMLRAGKTIEL</sequence>
<keyword evidence="19" id="KW-1185">Reference proteome</keyword>
<accession>A0A6N7X9S7</accession>
<dbReference type="GO" id="GO:0043138">
    <property type="term" value="F:3'-5' DNA helicase activity"/>
    <property type="evidence" value="ECO:0007669"/>
    <property type="project" value="UniProtKB-EC"/>
</dbReference>
<dbReference type="GO" id="GO:0000725">
    <property type="term" value="P:recombinational repair"/>
    <property type="evidence" value="ECO:0007669"/>
    <property type="project" value="TreeGrafter"/>
</dbReference>
<feature type="domain" description="UvrD-like helicase ATP-binding" evidence="16">
    <location>
        <begin position="3"/>
        <end position="466"/>
    </location>
</feature>
<evidence type="ECO:0000256" key="14">
    <source>
        <dbReference type="PROSITE-ProRule" id="PRU00560"/>
    </source>
</evidence>
<dbReference type="GO" id="GO:0006302">
    <property type="term" value="P:double-strand break repair"/>
    <property type="evidence" value="ECO:0007669"/>
    <property type="project" value="InterPro"/>
</dbReference>
<dbReference type="GO" id="GO:0005524">
    <property type="term" value="F:ATP binding"/>
    <property type="evidence" value="ECO:0007669"/>
    <property type="project" value="UniProtKB-UniRule"/>
</dbReference>
<comment type="caution">
    <text evidence="18">The sequence shown here is derived from an EMBL/GenBank/DDBJ whole genome shotgun (WGS) entry which is preliminary data.</text>
</comment>
<evidence type="ECO:0000256" key="4">
    <source>
        <dbReference type="ARBA" id="ARBA00022801"/>
    </source>
</evidence>
<evidence type="ECO:0000256" key="13">
    <source>
        <dbReference type="ARBA" id="ARBA00048988"/>
    </source>
</evidence>
<dbReference type="GO" id="GO:0004527">
    <property type="term" value="F:exonuclease activity"/>
    <property type="evidence" value="ECO:0007669"/>
    <property type="project" value="UniProtKB-KW"/>
</dbReference>
<name>A0A6N7X9S7_9FIRM</name>
<proteinExistence type="predicted"/>
<evidence type="ECO:0000259" key="17">
    <source>
        <dbReference type="PROSITE" id="PS51217"/>
    </source>
</evidence>
<evidence type="ECO:0000256" key="12">
    <source>
        <dbReference type="ARBA" id="ARBA00034808"/>
    </source>
</evidence>
<feature type="domain" description="UvrD-like helicase C-terminal" evidence="17">
    <location>
        <begin position="489"/>
        <end position="788"/>
    </location>
</feature>
<evidence type="ECO:0000256" key="5">
    <source>
        <dbReference type="ARBA" id="ARBA00022806"/>
    </source>
</evidence>
<keyword evidence="8" id="KW-0238">DNA-binding</keyword>
<dbReference type="Gene3D" id="3.40.50.300">
    <property type="entry name" value="P-loop containing nucleotide triphosphate hydrolases"/>
    <property type="match status" value="4"/>
</dbReference>
<dbReference type="Gene3D" id="3.90.320.10">
    <property type="match status" value="1"/>
</dbReference>
<dbReference type="PANTHER" id="PTHR11070:SF48">
    <property type="entry name" value="ATP-DEPENDENT HELICASE_NUCLEASE SUBUNIT A"/>
    <property type="match status" value="1"/>
</dbReference>
<evidence type="ECO:0000256" key="10">
    <source>
        <dbReference type="ARBA" id="ARBA00023235"/>
    </source>
</evidence>
<protein>
    <recommendedName>
        <fullName evidence="12">DNA 3'-5' helicase</fullName>
        <ecNumber evidence="12">5.6.2.4</ecNumber>
    </recommendedName>
</protein>
<dbReference type="InterPro" id="IPR027417">
    <property type="entry name" value="P-loop_NTPase"/>
</dbReference>
<dbReference type="NCBIfam" id="TIGR02785">
    <property type="entry name" value="addA_Gpos"/>
    <property type="match status" value="1"/>
</dbReference>
<evidence type="ECO:0000256" key="3">
    <source>
        <dbReference type="ARBA" id="ARBA00022763"/>
    </source>
</evidence>
<evidence type="ECO:0000256" key="1">
    <source>
        <dbReference type="ARBA" id="ARBA00022722"/>
    </source>
</evidence>
<keyword evidence="15" id="KW-0175">Coiled coil</keyword>
<dbReference type="InterPro" id="IPR000212">
    <property type="entry name" value="DNA_helicase_UvrD/REP"/>
</dbReference>
<evidence type="ECO:0000256" key="11">
    <source>
        <dbReference type="ARBA" id="ARBA00034617"/>
    </source>
</evidence>
<dbReference type="InterPro" id="IPR014017">
    <property type="entry name" value="DNA_helicase_UvrD-like_C"/>
</dbReference>
<dbReference type="EC" id="5.6.2.4" evidence="12"/>
<reference evidence="18 19" key="1">
    <citation type="submission" date="2019-08" db="EMBL/GenBank/DDBJ databases">
        <title>In-depth cultivation of the pig gut microbiome towards novel bacterial diversity and tailored functional studies.</title>
        <authorList>
            <person name="Wylensek D."/>
            <person name="Hitch T.C.A."/>
            <person name="Clavel T."/>
        </authorList>
    </citation>
    <scope>NUCLEOTIDE SEQUENCE [LARGE SCALE GENOMIC DNA]</scope>
    <source>
        <strain evidence="18 19">WCA-MUC-591-APC-4B</strain>
    </source>
</reference>
<dbReference type="Gene3D" id="1.10.486.10">
    <property type="entry name" value="PCRA, domain 4"/>
    <property type="match status" value="1"/>
</dbReference>
<dbReference type="GO" id="GO:0003677">
    <property type="term" value="F:DNA binding"/>
    <property type="evidence" value="ECO:0007669"/>
    <property type="project" value="UniProtKB-KW"/>
</dbReference>
<keyword evidence="5 14" id="KW-0347">Helicase</keyword>
<dbReference type="GO" id="GO:0005829">
    <property type="term" value="C:cytosol"/>
    <property type="evidence" value="ECO:0007669"/>
    <property type="project" value="TreeGrafter"/>
</dbReference>
<comment type="catalytic activity">
    <reaction evidence="11">
        <text>Couples ATP hydrolysis with the unwinding of duplex DNA by translocating in the 3'-5' direction.</text>
        <dbReference type="EC" id="5.6.2.4"/>
    </reaction>
</comment>
<keyword evidence="10" id="KW-0413">Isomerase</keyword>
<keyword evidence="4 14" id="KW-0378">Hydrolase</keyword>
<organism evidence="18 19">
    <name type="scientific">Mogibacterium kristiansenii</name>
    <dbReference type="NCBI Taxonomy" id="2606708"/>
    <lineage>
        <taxon>Bacteria</taxon>
        <taxon>Bacillati</taxon>
        <taxon>Bacillota</taxon>
        <taxon>Clostridia</taxon>
        <taxon>Peptostreptococcales</taxon>
        <taxon>Anaerovoracaceae</taxon>
        <taxon>Mogibacterium</taxon>
    </lineage>
</organism>
<evidence type="ECO:0000259" key="16">
    <source>
        <dbReference type="PROSITE" id="PS51198"/>
    </source>
</evidence>
<keyword evidence="1" id="KW-0540">Nuclease</keyword>
<dbReference type="AlphaFoldDB" id="A0A6N7X9S7"/>
<keyword evidence="9" id="KW-0234">DNA repair</keyword>
<evidence type="ECO:0000256" key="15">
    <source>
        <dbReference type="SAM" id="Coils"/>
    </source>
</evidence>
<dbReference type="RefSeq" id="WP_154554827.1">
    <property type="nucleotide sequence ID" value="NZ_VUNA01000018.1"/>
</dbReference>
<dbReference type="InterPro" id="IPR011335">
    <property type="entry name" value="Restrct_endonuc-II-like"/>
</dbReference>
<dbReference type="PROSITE" id="PS51217">
    <property type="entry name" value="UVRD_HELICASE_CTER"/>
    <property type="match status" value="1"/>
</dbReference>
<keyword evidence="7 14" id="KW-0067">ATP-binding</keyword>
<dbReference type="SUPFAM" id="SSF52540">
    <property type="entry name" value="P-loop containing nucleoside triphosphate hydrolases"/>
    <property type="match status" value="1"/>
</dbReference>
<evidence type="ECO:0000256" key="8">
    <source>
        <dbReference type="ARBA" id="ARBA00023125"/>
    </source>
</evidence>
<evidence type="ECO:0000313" key="18">
    <source>
        <dbReference type="EMBL" id="MST71263.1"/>
    </source>
</evidence>
<feature type="binding site" evidence="14">
    <location>
        <begin position="24"/>
        <end position="31"/>
    </location>
    <ligand>
        <name>ATP</name>
        <dbReference type="ChEBI" id="CHEBI:30616"/>
    </ligand>
</feature>
<dbReference type="Pfam" id="PF13361">
    <property type="entry name" value="UvrD_C"/>
    <property type="match status" value="1"/>
</dbReference>
<dbReference type="InterPro" id="IPR011604">
    <property type="entry name" value="PDDEXK-like_dom_sf"/>
</dbReference>
<dbReference type="InterPro" id="IPR038726">
    <property type="entry name" value="PDDEXK_AddAB-type"/>
</dbReference>
<keyword evidence="2 14" id="KW-0547">Nucleotide-binding</keyword>
<keyword evidence="6 18" id="KW-0269">Exonuclease</keyword>
<comment type="catalytic activity">
    <reaction evidence="13">
        <text>ATP + H2O = ADP + phosphate + H(+)</text>
        <dbReference type="Rhea" id="RHEA:13065"/>
        <dbReference type="ChEBI" id="CHEBI:15377"/>
        <dbReference type="ChEBI" id="CHEBI:15378"/>
        <dbReference type="ChEBI" id="CHEBI:30616"/>
        <dbReference type="ChEBI" id="CHEBI:43474"/>
        <dbReference type="ChEBI" id="CHEBI:456216"/>
        <dbReference type="EC" id="5.6.2.4"/>
    </reaction>
</comment>
<keyword evidence="3" id="KW-0227">DNA damage</keyword>
<dbReference type="EMBL" id="VUNA01000018">
    <property type="protein sequence ID" value="MST71263.1"/>
    <property type="molecule type" value="Genomic_DNA"/>
</dbReference>